<evidence type="ECO:0000313" key="4">
    <source>
        <dbReference type="Proteomes" id="UP001215231"/>
    </source>
</evidence>
<keyword evidence="1" id="KW-0732">Signal</keyword>
<proteinExistence type="predicted"/>
<reference evidence="3 4" key="1">
    <citation type="journal article" date="2022" name="Mar. Drugs">
        <title>Bioassay-Guided Fractionation Leads to the Detection of Cholic Acid Generated by the Rare Thalassomonas sp.</title>
        <authorList>
            <person name="Pheiffer F."/>
            <person name="Schneider Y.K."/>
            <person name="Hansen E.H."/>
            <person name="Andersen J.H."/>
            <person name="Isaksson J."/>
            <person name="Busche T."/>
            <person name="R C."/>
            <person name="Kalinowski J."/>
            <person name="Zyl L.V."/>
            <person name="Trindade M."/>
        </authorList>
    </citation>
    <scope>NUCLEOTIDE SEQUENCE [LARGE SCALE GENOMIC DNA]</scope>
    <source>
        <strain evidence="3 4">A5K-61T</strain>
    </source>
</reference>
<feature type="chain" id="PRO_5046841132" evidence="1">
    <location>
        <begin position="27"/>
        <end position="285"/>
    </location>
</feature>
<dbReference type="NCBIfam" id="NF038125">
    <property type="entry name" value="PEP_CTERM_THxN"/>
    <property type="match status" value="1"/>
</dbReference>
<dbReference type="EMBL" id="CP059693">
    <property type="protein sequence ID" value="WDE12262.1"/>
    <property type="molecule type" value="Genomic_DNA"/>
</dbReference>
<dbReference type="InterPro" id="IPR013424">
    <property type="entry name" value="Ice-binding_C"/>
</dbReference>
<dbReference type="Proteomes" id="UP001215231">
    <property type="component" value="Chromosome"/>
</dbReference>
<evidence type="ECO:0000313" key="3">
    <source>
        <dbReference type="EMBL" id="WDE12262.1"/>
    </source>
</evidence>
<keyword evidence="4" id="KW-1185">Reference proteome</keyword>
<dbReference type="RefSeq" id="WP_274052532.1">
    <property type="nucleotide sequence ID" value="NZ_CP059693.1"/>
</dbReference>
<evidence type="ECO:0000256" key="1">
    <source>
        <dbReference type="SAM" id="SignalP"/>
    </source>
</evidence>
<feature type="domain" description="Ice-binding protein C-terminal" evidence="2">
    <location>
        <begin position="260"/>
        <end position="281"/>
    </location>
</feature>
<protein>
    <submittedName>
        <fullName evidence="3">THxN family PEP-CTERM protein</fullName>
    </submittedName>
</protein>
<feature type="signal peptide" evidence="1">
    <location>
        <begin position="1"/>
        <end position="26"/>
    </location>
</feature>
<sequence length="285" mass="30527">MMKNTGWIKNLTALAIASAFSFSANATFMTATSTGGFVSKDAGEFTNLDGSAHADQTNDGTVIHDGVRWGGNGSYSSLILEGFSVDIDALDTNYMISALTHNNFRISASFDWLTQADIAGSIDFSSANSGGIAAGFGNSFVVDDFTSTATSDFDIEFTETFNQTDPANCSAVDEDGIAGGDNHNFATGCDDYFDYSIDNPDPLPDVLPFAVPFYIDGKHYALTIFTSFDADGSTLIDQERVWTEEETSTTVYTFARLTEVPEPSMIALFGLGLLGLGFSKRKANK</sequence>
<evidence type="ECO:0000259" key="2">
    <source>
        <dbReference type="Pfam" id="PF07589"/>
    </source>
</evidence>
<organism evidence="3 4">
    <name type="scientific">Thalassomonas haliotis</name>
    <dbReference type="NCBI Taxonomy" id="485448"/>
    <lineage>
        <taxon>Bacteria</taxon>
        <taxon>Pseudomonadati</taxon>
        <taxon>Pseudomonadota</taxon>
        <taxon>Gammaproteobacteria</taxon>
        <taxon>Alteromonadales</taxon>
        <taxon>Colwelliaceae</taxon>
        <taxon>Thalassomonas</taxon>
    </lineage>
</organism>
<dbReference type="Pfam" id="PF07589">
    <property type="entry name" value="PEP-CTERM"/>
    <property type="match status" value="1"/>
</dbReference>
<gene>
    <name evidence="3" type="ORF">H3N35_01890</name>
</gene>
<dbReference type="NCBIfam" id="TIGR02595">
    <property type="entry name" value="PEP_CTERM"/>
    <property type="match status" value="1"/>
</dbReference>
<name>A0ABY7VFU2_9GAMM</name>
<accession>A0ABY7VFU2</accession>